<protein>
    <submittedName>
        <fullName evidence="1">Uncharacterized protein</fullName>
    </submittedName>
</protein>
<reference evidence="1 2" key="1">
    <citation type="submission" date="2018-03" db="EMBL/GenBank/DDBJ databases">
        <title>Brevisbacillus phylogenomics.</title>
        <authorList>
            <person name="Dunlap C."/>
        </authorList>
    </citation>
    <scope>NUCLEOTIDE SEQUENCE [LARGE SCALE GENOMIC DNA]</scope>
    <source>
        <strain evidence="1 2">NRRL NRS-1210</strain>
    </source>
</reference>
<evidence type="ECO:0000313" key="2">
    <source>
        <dbReference type="Proteomes" id="UP000240419"/>
    </source>
</evidence>
<evidence type="ECO:0000313" key="1">
    <source>
        <dbReference type="EMBL" id="PSJ97316.1"/>
    </source>
</evidence>
<proteinExistence type="predicted"/>
<gene>
    <name evidence="1" type="ORF">C7R93_09355</name>
</gene>
<name>A0A2P7VDK3_9BACL</name>
<comment type="caution">
    <text evidence="1">The sequence shown here is derived from an EMBL/GenBank/DDBJ whole genome shotgun (WGS) entry which is preliminary data.</text>
</comment>
<dbReference type="EMBL" id="PXZM01000012">
    <property type="protein sequence ID" value="PSJ97316.1"/>
    <property type="molecule type" value="Genomic_DNA"/>
</dbReference>
<dbReference type="Proteomes" id="UP000240419">
    <property type="component" value="Unassembled WGS sequence"/>
</dbReference>
<sequence>MILTIILNDDKMLYSLNRKENEFDKYQPLIPKFIWTVLWKNSVCPRTIALFIGKSKRYMQDTIMRVLINIFLRPAFESIPTYLPGHQRHKQLGGRHEKSCSD</sequence>
<keyword evidence="2" id="KW-1185">Reference proteome</keyword>
<accession>A0A2P7VDK3</accession>
<organism evidence="1 2">
    <name type="scientific">Brevibacillus fortis</name>
    <dbReference type="NCBI Taxonomy" id="2126352"/>
    <lineage>
        <taxon>Bacteria</taxon>
        <taxon>Bacillati</taxon>
        <taxon>Bacillota</taxon>
        <taxon>Bacilli</taxon>
        <taxon>Bacillales</taxon>
        <taxon>Paenibacillaceae</taxon>
        <taxon>Brevibacillus</taxon>
    </lineage>
</organism>
<dbReference type="AlphaFoldDB" id="A0A2P7VDK3"/>